<feature type="non-terminal residue" evidence="1">
    <location>
        <position position="219"/>
    </location>
</feature>
<sequence length="219" mass="26013">HMENIHEEEMDEVEDTREEDIEDIHEDEMEDLEDIDEEVVLNDIRSERKKAEVQDLLDELVSRIEKSLSTISVPEIFVDYDKIQAQNRALKKSLDYELEYINQKEKELECISSDRKAVESRNKKLQQSKEYKELVEIDDELIKQHLRPIKDPSSCLWNFMEDDEFCEIRDSINLHLQSIGKNIKPLDRLSDEIYNAEINLIEMMRKVGLKDKLDEKLCV</sequence>
<accession>A0A9N9C2D2</accession>
<organism evidence="1 2">
    <name type="scientific">Diversispora eburnea</name>
    <dbReference type="NCBI Taxonomy" id="1213867"/>
    <lineage>
        <taxon>Eukaryota</taxon>
        <taxon>Fungi</taxon>
        <taxon>Fungi incertae sedis</taxon>
        <taxon>Mucoromycota</taxon>
        <taxon>Glomeromycotina</taxon>
        <taxon>Glomeromycetes</taxon>
        <taxon>Diversisporales</taxon>
        <taxon>Diversisporaceae</taxon>
        <taxon>Diversispora</taxon>
    </lineage>
</organism>
<reference evidence="1" key="1">
    <citation type="submission" date="2021-06" db="EMBL/GenBank/DDBJ databases">
        <authorList>
            <person name="Kallberg Y."/>
            <person name="Tangrot J."/>
            <person name="Rosling A."/>
        </authorList>
    </citation>
    <scope>NUCLEOTIDE SEQUENCE</scope>
    <source>
        <strain evidence="1">AZ414A</strain>
    </source>
</reference>
<gene>
    <name evidence="1" type="ORF">DEBURN_LOCUS8718</name>
</gene>
<dbReference type="AlphaFoldDB" id="A0A9N9C2D2"/>
<evidence type="ECO:0000313" key="1">
    <source>
        <dbReference type="EMBL" id="CAG8584107.1"/>
    </source>
</evidence>
<dbReference type="Proteomes" id="UP000789706">
    <property type="component" value="Unassembled WGS sequence"/>
</dbReference>
<dbReference type="OrthoDB" id="2420947at2759"/>
<evidence type="ECO:0000313" key="2">
    <source>
        <dbReference type="Proteomes" id="UP000789706"/>
    </source>
</evidence>
<comment type="caution">
    <text evidence="1">The sequence shown here is derived from an EMBL/GenBank/DDBJ whole genome shotgun (WGS) entry which is preliminary data.</text>
</comment>
<keyword evidence="2" id="KW-1185">Reference proteome</keyword>
<proteinExistence type="predicted"/>
<name>A0A9N9C2D2_9GLOM</name>
<protein>
    <submittedName>
        <fullName evidence="1">890_t:CDS:1</fullName>
    </submittedName>
</protein>
<dbReference type="EMBL" id="CAJVPK010001376">
    <property type="protein sequence ID" value="CAG8584107.1"/>
    <property type="molecule type" value="Genomic_DNA"/>
</dbReference>